<gene>
    <name evidence="2" type="ORF">BaRGS_00008070</name>
</gene>
<dbReference type="AlphaFoldDB" id="A0ABD0LNL2"/>
<dbReference type="EMBL" id="JACVVK020000035">
    <property type="protein sequence ID" value="KAK7500826.1"/>
    <property type="molecule type" value="Genomic_DNA"/>
</dbReference>
<sequence length="91" mass="9663">MQLALQSLATWPAPAVCNREDWTYGGGDTDCSPSHPFPTGASLHPNQPPPPFPPPDPARCPQFIVGPVACNKTAADHVTLMSIVQAALFIE</sequence>
<dbReference type="Proteomes" id="UP001519460">
    <property type="component" value="Unassembled WGS sequence"/>
</dbReference>
<keyword evidence="3" id="KW-1185">Reference proteome</keyword>
<feature type="region of interest" description="Disordered" evidence="1">
    <location>
        <begin position="28"/>
        <end position="58"/>
    </location>
</feature>
<organism evidence="2 3">
    <name type="scientific">Batillaria attramentaria</name>
    <dbReference type="NCBI Taxonomy" id="370345"/>
    <lineage>
        <taxon>Eukaryota</taxon>
        <taxon>Metazoa</taxon>
        <taxon>Spiralia</taxon>
        <taxon>Lophotrochozoa</taxon>
        <taxon>Mollusca</taxon>
        <taxon>Gastropoda</taxon>
        <taxon>Caenogastropoda</taxon>
        <taxon>Sorbeoconcha</taxon>
        <taxon>Cerithioidea</taxon>
        <taxon>Batillariidae</taxon>
        <taxon>Batillaria</taxon>
    </lineage>
</organism>
<comment type="caution">
    <text evidence="2">The sequence shown here is derived from an EMBL/GenBank/DDBJ whole genome shotgun (WGS) entry which is preliminary data.</text>
</comment>
<name>A0ABD0LNL2_9CAEN</name>
<reference evidence="2 3" key="1">
    <citation type="journal article" date="2023" name="Sci. Data">
        <title>Genome assembly of the Korean intertidal mud-creeper Batillaria attramentaria.</title>
        <authorList>
            <person name="Patra A.K."/>
            <person name="Ho P.T."/>
            <person name="Jun S."/>
            <person name="Lee S.J."/>
            <person name="Kim Y."/>
            <person name="Won Y.J."/>
        </authorList>
    </citation>
    <scope>NUCLEOTIDE SEQUENCE [LARGE SCALE GENOMIC DNA]</scope>
    <source>
        <strain evidence="2">Wonlab-2016</strain>
    </source>
</reference>
<evidence type="ECO:0000313" key="2">
    <source>
        <dbReference type="EMBL" id="KAK7500826.1"/>
    </source>
</evidence>
<proteinExistence type="predicted"/>
<evidence type="ECO:0000313" key="3">
    <source>
        <dbReference type="Proteomes" id="UP001519460"/>
    </source>
</evidence>
<protein>
    <submittedName>
        <fullName evidence="2">Uncharacterized protein</fullName>
    </submittedName>
</protein>
<accession>A0ABD0LNL2</accession>
<feature type="compositionally biased region" description="Pro residues" evidence="1">
    <location>
        <begin position="46"/>
        <end position="58"/>
    </location>
</feature>
<evidence type="ECO:0000256" key="1">
    <source>
        <dbReference type="SAM" id="MobiDB-lite"/>
    </source>
</evidence>